<keyword evidence="2" id="KW-1185">Reference proteome</keyword>
<comment type="caution">
    <text evidence="1">The sequence shown here is derived from an EMBL/GenBank/DDBJ whole genome shotgun (WGS) entry which is preliminary data.</text>
</comment>
<reference evidence="1 2" key="1">
    <citation type="journal article" date="2019" name="Sci. Rep.">
        <title>Orb-weaving spider Araneus ventricosus genome elucidates the spidroin gene catalogue.</title>
        <authorList>
            <person name="Kono N."/>
            <person name="Nakamura H."/>
            <person name="Ohtoshi R."/>
            <person name="Moran D.A.P."/>
            <person name="Shinohara A."/>
            <person name="Yoshida Y."/>
            <person name="Fujiwara M."/>
            <person name="Mori M."/>
            <person name="Tomita M."/>
            <person name="Arakawa K."/>
        </authorList>
    </citation>
    <scope>NUCLEOTIDE SEQUENCE [LARGE SCALE GENOMIC DNA]</scope>
</reference>
<accession>A0A4Y2B6B4</accession>
<dbReference type="Proteomes" id="UP000499080">
    <property type="component" value="Unassembled WGS sequence"/>
</dbReference>
<evidence type="ECO:0000313" key="2">
    <source>
        <dbReference type="Proteomes" id="UP000499080"/>
    </source>
</evidence>
<sequence>MAHKLRVAAEIDRSKNNNISLSGETPSAEVSSPISIELFKASADDLEKYPPLQTAKLYEPCLFWRHQRAVSTGEKTEDSGKIDNKGKIKTAKKKNRLKLAVCSSRASQR</sequence>
<proteinExistence type="predicted"/>
<dbReference type="AlphaFoldDB" id="A0A4Y2B6B4"/>
<protein>
    <submittedName>
        <fullName evidence="1">Uncharacterized protein</fullName>
    </submittedName>
</protein>
<name>A0A4Y2B6B4_ARAVE</name>
<dbReference type="EMBL" id="BGPR01000055">
    <property type="protein sequence ID" value="GBL87750.1"/>
    <property type="molecule type" value="Genomic_DNA"/>
</dbReference>
<evidence type="ECO:0000313" key="1">
    <source>
        <dbReference type="EMBL" id="GBL87750.1"/>
    </source>
</evidence>
<organism evidence="1 2">
    <name type="scientific">Araneus ventricosus</name>
    <name type="common">Orbweaver spider</name>
    <name type="synonym">Epeira ventricosa</name>
    <dbReference type="NCBI Taxonomy" id="182803"/>
    <lineage>
        <taxon>Eukaryota</taxon>
        <taxon>Metazoa</taxon>
        <taxon>Ecdysozoa</taxon>
        <taxon>Arthropoda</taxon>
        <taxon>Chelicerata</taxon>
        <taxon>Arachnida</taxon>
        <taxon>Araneae</taxon>
        <taxon>Araneomorphae</taxon>
        <taxon>Entelegynae</taxon>
        <taxon>Araneoidea</taxon>
        <taxon>Araneidae</taxon>
        <taxon>Araneus</taxon>
    </lineage>
</organism>
<gene>
    <name evidence="1" type="ORF">AVEN_81357_1</name>
</gene>